<keyword evidence="4" id="KW-0812">Transmembrane</keyword>
<evidence type="ECO:0000256" key="1">
    <source>
        <dbReference type="ARBA" id="ARBA00022741"/>
    </source>
</evidence>
<evidence type="ECO:0000256" key="4">
    <source>
        <dbReference type="SAM" id="Phobius"/>
    </source>
</evidence>
<dbReference type="PANTHER" id="PTHR22683">
    <property type="entry name" value="SPORULATION PROTEIN RELATED"/>
    <property type="match status" value="1"/>
</dbReference>
<dbReference type="Gene3D" id="3.40.50.300">
    <property type="entry name" value="P-loop containing nucleotide triphosphate hydrolases"/>
    <property type="match status" value="1"/>
</dbReference>
<keyword evidence="1 3" id="KW-0547">Nucleotide-binding</keyword>
<gene>
    <name evidence="6" type="ORF">ACD_78C00274G0010</name>
</gene>
<dbReference type="EMBL" id="AMFJ01034274">
    <property type="protein sequence ID" value="EKD29783.1"/>
    <property type="molecule type" value="Genomic_DNA"/>
</dbReference>
<keyword evidence="2 3" id="KW-0067">ATP-binding</keyword>
<dbReference type="AlphaFoldDB" id="K1YBS1"/>
<reference evidence="6" key="1">
    <citation type="journal article" date="2012" name="Science">
        <title>Fermentation, hydrogen, and sulfur metabolism in multiple uncultivated bacterial phyla.</title>
        <authorList>
            <person name="Wrighton K.C."/>
            <person name="Thomas B.C."/>
            <person name="Sharon I."/>
            <person name="Miller C.S."/>
            <person name="Castelle C.J."/>
            <person name="VerBerkmoes N.C."/>
            <person name="Wilkins M.J."/>
            <person name="Hettich R.L."/>
            <person name="Lipton M.S."/>
            <person name="Williams K.H."/>
            <person name="Long P.E."/>
            <person name="Banfield J.F."/>
        </authorList>
    </citation>
    <scope>NUCLEOTIDE SEQUENCE [LARGE SCALE GENOMIC DNA]</scope>
</reference>
<feature type="binding site" evidence="3">
    <location>
        <begin position="258"/>
        <end position="265"/>
    </location>
    <ligand>
        <name>ATP</name>
        <dbReference type="ChEBI" id="CHEBI:30616"/>
    </ligand>
</feature>
<feature type="domain" description="FtsK" evidence="5">
    <location>
        <begin position="239"/>
        <end position="446"/>
    </location>
</feature>
<comment type="caution">
    <text evidence="6">The sequence shown here is derived from an EMBL/GenBank/DDBJ whole genome shotgun (WGS) entry which is preliminary data.</text>
</comment>
<dbReference type="InterPro" id="IPR002543">
    <property type="entry name" value="FtsK_dom"/>
</dbReference>
<feature type="transmembrane region" description="Helical" evidence="4">
    <location>
        <begin position="48"/>
        <end position="67"/>
    </location>
</feature>
<dbReference type="PROSITE" id="PS50901">
    <property type="entry name" value="FTSK"/>
    <property type="match status" value="1"/>
</dbReference>
<proteinExistence type="predicted"/>
<dbReference type="Pfam" id="PF01580">
    <property type="entry name" value="FtsK_SpoIIIE"/>
    <property type="match status" value="1"/>
</dbReference>
<dbReference type="GO" id="GO:0003677">
    <property type="term" value="F:DNA binding"/>
    <property type="evidence" value="ECO:0007669"/>
    <property type="project" value="InterPro"/>
</dbReference>
<dbReference type="GO" id="GO:0005524">
    <property type="term" value="F:ATP binding"/>
    <property type="evidence" value="ECO:0007669"/>
    <property type="project" value="UniProtKB-UniRule"/>
</dbReference>
<evidence type="ECO:0000256" key="2">
    <source>
        <dbReference type="ARBA" id="ARBA00022840"/>
    </source>
</evidence>
<sequence length="624" mass="73516">MTTNYEDSPRLTLSDWIKWLYFFFWTLLESVAMAIILCFYLKSIWIAWASFLFYMLMLWTVGFFDYWKLKEVFFRRPEPYHWLWFWIFPIFQLSEKLYPAYLPRRLYPREEALQTILKKYSKALQYFAQKVGNSSAWLTSKEIGEDNGITTFSFQLSVNEAKDPKRIEQSAEILQDLIIQQWWMACYRLKIQTRWTDDGVVFDVTYQTWESKIDFDKTYSFLLSQYEATSATQFLIWLGDDFSGYFDFVKTRNILIGGETGGGKSNAIRCIVVSIMMNKLMGAKVNLTILDPKWGGDFTWINPMKPEEGQEEEIDYDYFRSVQIPLATEPTTILARLEEIQQEMYRRNKWRAVRGYENLQEAHDKGDYTYSYEIVVLDELADLMLQRATREATEKAIQAIAQMGRASWVYIVVGTQYPESKIVTSAIKINLPTKFGFNVSKDDYSDVIIGDYKLLLGLKIGQMYARTNEYFNEPAKLKTFYVQKEDRVTLAMRYKEVFGEGYIAMKKEKIQESEQEKIKRMEVSEKAEGIKIGGIDSIVEVIRNEILSGRLNEQNILVRDLLGSIPKLRRFIGMLREQKLYYWDSVTKTRVIDHEKISDIRTLINLIQDMEHSDVNINVRMQEK</sequence>
<feature type="transmembrane region" description="Helical" evidence="4">
    <location>
        <begin position="79"/>
        <end position="98"/>
    </location>
</feature>
<evidence type="ECO:0000259" key="5">
    <source>
        <dbReference type="PROSITE" id="PS50901"/>
    </source>
</evidence>
<evidence type="ECO:0000256" key="3">
    <source>
        <dbReference type="PROSITE-ProRule" id="PRU00289"/>
    </source>
</evidence>
<accession>K1YBS1</accession>
<keyword evidence="4" id="KW-0472">Membrane</keyword>
<organism evidence="6">
    <name type="scientific">uncultured bacterium</name>
    <name type="common">gcode 4</name>
    <dbReference type="NCBI Taxonomy" id="1234023"/>
    <lineage>
        <taxon>Bacteria</taxon>
        <taxon>environmental samples</taxon>
    </lineage>
</organism>
<dbReference type="PANTHER" id="PTHR22683:SF41">
    <property type="entry name" value="DNA TRANSLOCASE FTSK"/>
    <property type="match status" value="1"/>
</dbReference>
<protein>
    <submittedName>
        <fullName evidence="6">FtsK/SpoIIIE family DNA translocase</fullName>
    </submittedName>
</protein>
<dbReference type="InterPro" id="IPR027417">
    <property type="entry name" value="P-loop_NTPase"/>
</dbReference>
<dbReference type="SUPFAM" id="SSF52540">
    <property type="entry name" value="P-loop containing nucleoside triphosphate hydrolases"/>
    <property type="match status" value="1"/>
</dbReference>
<dbReference type="InterPro" id="IPR050206">
    <property type="entry name" value="FtsK/SpoIIIE/SftA"/>
</dbReference>
<evidence type="ECO:0000313" key="6">
    <source>
        <dbReference type="EMBL" id="EKD29783.1"/>
    </source>
</evidence>
<keyword evidence="4" id="KW-1133">Transmembrane helix</keyword>
<feature type="transmembrane region" description="Helical" evidence="4">
    <location>
        <begin position="20"/>
        <end position="41"/>
    </location>
</feature>
<name>K1YBS1_9BACT</name>